<keyword evidence="2" id="KW-1185">Reference proteome</keyword>
<accession>A0A9Q1JWH0</accession>
<reference evidence="1" key="1">
    <citation type="submission" date="2022-04" db="EMBL/GenBank/DDBJ databases">
        <title>Carnegiea gigantea Genome sequencing and assembly v2.</title>
        <authorList>
            <person name="Copetti D."/>
            <person name="Sanderson M.J."/>
            <person name="Burquez A."/>
            <person name="Wojciechowski M.F."/>
        </authorList>
    </citation>
    <scope>NUCLEOTIDE SEQUENCE</scope>
    <source>
        <strain evidence="1">SGP5-SGP5p</strain>
        <tissue evidence="1">Aerial part</tissue>
    </source>
</reference>
<sequence>MVDPNEERNGELEHKCIHQTRTSLQKELSQEVKMAINWSLSIPPGSFLESKVKDQNMVQVMGKVCPYWQWVHNASMTKRGRIILSWHPRRYQFNMILKIDQLIHGEAIHLLTNMKFYITFVYGRNLEDQRIPLWGDLMSLAQSLEDPWYMLGDFNSVLKLGERIGGVEVTDGETSDFAACIKQCGLQEFNYKRAFFTWTNKTVWSRIDRALHNELYLGALFFSVTCGQRTRDSRTWLNIAWHSIKVAQLNRNKYANIYAQWAKVRNDILHAQALLQQDPFNTELLQWEANSREHYIAINHSTFLLIKQQSKEEWISFRDKCSRIFIARIKQRKALTSIFHIRDQNDQRVEGFVAVSEVMTTYYKRLLGGEGSPHNTY</sequence>
<dbReference type="Gene3D" id="3.60.10.10">
    <property type="entry name" value="Endonuclease/exonuclease/phosphatase"/>
    <property type="match status" value="1"/>
</dbReference>
<proteinExistence type="predicted"/>
<dbReference type="InterPro" id="IPR036691">
    <property type="entry name" value="Endo/exonu/phosph_ase_sf"/>
</dbReference>
<dbReference type="OrthoDB" id="1425796at2759"/>
<gene>
    <name evidence="1" type="ORF">Cgig2_020687</name>
</gene>
<dbReference type="AlphaFoldDB" id="A0A9Q1JWH0"/>
<evidence type="ECO:0008006" key="3">
    <source>
        <dbReference type="Google" id="ProtNLM"/>
    </source>
</evidence>
<dbReference type="PANTHER" id="PTHR33710:SF64">
    <property type="entry name" value="ENDONUCLEASE_EXONUCLEASE_PHOSPHATASE DOMAIN-CONTAINING PROTEIN"/>
    <property type="match status" value="1"/>
</dbReference>
<dbReference type="Proteomes" id="UP001153076">
    <property type="component" value="Unassembled WGS sequence"/>
</dbReference>
<dbReference type="PANTHER" id="PTHR33710">
    <property type="entry name" value="BNAC02G09200D PROTEIN"/>
    <property type="match status" value="1"/>
</dbReference>
<comment type="caution">
    <text evidence="1">The sequence shown here is derived from an EMBL/GenBank/DDBJ whole genome shotgun (WGS) entry which is preliminary data.</text>
</comment>
<evidence type="ECO:0000313" key="2">
    <source>
        <dbReference type="Proteomes" id="UP001153076"/>
    </source>
</evidence>
<evidence type="ECO:0000313" key="1">
    <source>
        <dbReference type="EMBL" id="KAJ8432338.1"/>
    </source>
</evidence>
<protein>
    <recommendedName>
        <fullName evidence="3">Reverse transcriptase</fullName>
    </recommendedName>
</protein>
<dbReference type="SUPFAM" id="SSF56219">
    <property type="entry name" value="DNase I-like"/>
    <property type="match status" value="1"/>
</dbReference>
<name>A0A9Q1JWH0_9CARY</name>
<dbReference type="EMBL" id="JAKOGI010000613">
    <property type="protein sequence ID" value="KAJ8432338.1"/>
    <property type="molecule type" value="Genomic_DNA"/>
</dbReference>
<organism evidence="1 2">
    <name type="scientific">Carnegiea gigantea</name>
    <dbReference type="NCBI Taxonomy" id="171969"/>
    <lineage>
        <taxon>Eukaryota</taxon>
        <taxon>Viridiplantae</taxon>
        <taxon>Streptophyta</taxon>
        <taxon>Embryophyta</taxon>
        <taxon>Tracheophyta</taxon>
        <taxon>Spermatophyta</taxon>
        <taxon>Magnoliopsida</taxon>
        <taxon>eudicotyledons</taxon>
        <taxon>Gunneridae</taxon>
        <taxon>Pentapetalae</taxon>
        <taxon>Caryophyllales</taxon>
        <taxon>Cactineae</taxon>
        <taxon>Cactaceae</taxon>
        <taxon>Cactoideae</taxon>
        <taxon>Echinocereeae</taxon>
        <taxon>Carnegiea</taxon>
    </lineage>
</organism>